<evidence type="ECO:0000313" key="4">
    <source>
        <dbReference type="RefSeq" id="XP_035824910.1"/>
    </source>
</evidence>
<dbReference type="PROSITE" id="PS51450">
    <property type="entry name" value="LRR"/>
    <property type="match status" value="1"/>
</dbReference>
<keyword evidence="1" id="KW-0433">Leucine-rich repeat</keyword>
<name>A0ABM1VR68_APLCA</name>
<sequence length="362" mass="41147">MFASGINAWTYSTLYSNQLHLPETDNILPDGQGEFNRQELELLMKDLLHIYTAQCHLFAEQYGGVMFQTTPENGTAAVTSAIQHGDKHVLRLGKKIETKSTVLLKKTFRNNVFCKAHQWCLSSTNVAVEERFTYQKEFFSPYEESIKVLFNELPQLPDVPKDFFQQLPNLQYLRLQHCEMLSVLPAGISDCTNLRMVSFKDSGIQNLPPDLFRMPALQRLHCRRLPVRSLPTNVMEFSPLTELVLSGLLLTALPAQLSQLANLQLLDLNFNPLQTLPMELAKLSKLKTLLLSGIPWVVNAGSKVEIPLEQFEEFLKENPPLKYYIGREVSRTLLEPSRIREKNLGSPMCKLCTLTLCGHLAQ</sequence>
<dbReference type="Gene3D" id="3.80.10.10">
    <property type="entry name" value="Ribonuclease Inhibitor"/>
    <property type="match status" value="1"/>
</dbReference>
<dbReference type="GeneID" id="118477477"/>
<dbReference type="InterPro" id="IPR001611">
    <property type="entry name" value="Leu-rich_rpt"/>
</dbReference>
<protein>
    <submittedName>
        <fullName evidence="4">Erbin-like</fullName>
    </submittedName>
</protein>
<evidence type="ECO:0000313" key="3">
    <source>
        <dbReference type="Proteomes" id="UP000694888"/>
    </source>
</evidence>
<dbReference type="InterPro" id="IPR032675">
    <property type="entry name" value="LRR_dom_sf"/>
</dbReference>
<dbReference type="RefSeq" id="XP_035824910.1">
    <property type="nucleotide sequence ID" value="XM_035969017.1"/>
</dbReference>
<keyword evidence="2" id="KW-0677">Repeat</keyword>
<evidence type="ECO:0000256" key="1">
    <source>
        <dbReference type="ARBA" id="ARBA00022614"/>
    </source>
</evidence>
<dbReference type="SUPFAM" id="SSF52058">
    <property type="entry name" value="L domain-like"/>
    <property type="match status" value="1"/>
</dbReference>
<keyword evidence="3" id="KW-1185">Reference proteome</keyword>
<organism evidence="3 4">
    <name type="scientific">Aplysia californica</name>
    <name type="common">California sea hare</name>
    <dbReference type="NCBI Taxonomy" id="6500"/>
    <lineage>
        <taxon>Eukaryota</taxon>
        <taxon>Metazoa</taxon>
        <taxon>Spiralia</taxon>
        <taxon>Lophotrochozoa</taxon>
        <taxon>Mollusca</taxon>
        <taxon>Gastropoda</taxon>
        <taxon>Heterobranchia</taxon>
        <taxon>Euthyneura</taxon>
        <taxon>Tectipleura</taxon>
        <taxon>Aplysiida</taxon>
        <taxon>Aplysioidea</taxon>
        <taxon>Aplysiidae</taxon>
        <taxon>Aplysia</taxon>
    </lineage>
</organism>
<dbReference type="PANTHER" id="PTHR48051:SF1">
    <property type="entry name" value="RAS SUPPRESSOR PROTEIN 1"/>
    <property type="match status" value="1"/>
</dbReference>
<accession>A0ABM1VR68</accession>
<evidence type="ECO:0000256" key="2">
    <source>
        <dbReference type="ARBA" id="ARBA00022737"/>
    </source>
</evidence>
<reference evidence="4" key="1">
    <citation type="submission" date="2025-08" db="UniProtKB">
        <authorList>
            <consortium name="RefSeq"/>
        </authorList>
    </citation>
    <scope>IDENTIFICATION</scope>
</reference>
<proteinExistence type="predicted"/>
<dbReference type="InterPro" id="IPR050216">
    <property type="entry name" value="LRR_domain-containing"/>
</dbReference>
<gene>
    <name evidence="4" type="primary">LOC118477477</name>
</gene>
<dbReference type="PANTHER" id="PTHR48051">
    <property type="match status" value="1"/>
</dbReference>
<dbReference type="Proteomes" id="UP000694888">
    <property type="component" value="Unplaced"/>
</dbReference>